<sequence>MASVTAVRRPNLVPQPQTSITYRPIAPFATFFRGCLPLFADFFKVSFFFDIQFGFGLIQSGKPSSALGQACKPSSSLRTCSGTTFNGIRIYWITFWPGSRPGNSTSSDRVHLLTLPRISPDHPDALA</sequence>
<evidence type="ECO:0000313" key="2">
    <source>
        <dbReference type="Proteomes" id="UP001345963"/>
    </source>
</evidence>
<dbReference type="Proteomes" id="UP001345963">
    <property type="component" value="Unassembled WGS sequence"/>
</dbReference>
<evidence type="ECO:0000313" key="1">
    <source>
        <dbReference type="EMBL" id="MED6242089.1"/>
    </source>
</evidence>
<gene>
    <name evidence="1" type="ORF">ATANTOWER_000081</name>
</gene>
<reference evidence="1 2" key="1">
    <citation type="submission" date="2021-07" db="EMBL/GenBank/DDBJ databases">
        <authorList>
            <person name="Palmer J.M."/>
        </authorList>
    </citation>
    <scope>NUCLEOTIDE SEQUENCE [LARGE SCALE GENOMIC DNA]</scope>
    <source>
        <strain evidence="1 2">AT_MEX2019</strain>
        <tissue evidence="1">Muscle</tissue>
    </source>
</reference>
<proteinExistence type="predicted"/>
<keyword evidence="2" id="KW-1185">Reference proteome</keyword>
<comment type="caution">
    <text evidence="1">The sequence shown here is derived from an EMBL/GenBank/DDBJ whole genome shotgun (WGS) entry which is preliminary data.</text>
</comment>
<protein>
    <submittedName>
        <fullName evidence="1">Uncharacterized protein</fullName>
    </submittedName>
</protein>
<name>A0ABU7AVP1_9TELE</name>
<organism evidence="1 2">
    <name type="scientific">Ataeniobius toweri</name>
    <dbReference type="NCBI Taxonomy" id="208326"/>
    <lineage>
        <taxon>Eukaryota</taxon>
        <taxon>Metazoa</taxon>
        <taxon>Chordata</taxon>
        <taxon>Craniata</taxon>
        <taxon>Vertebrata</taxon>
        <taxon>Euteleostomi</taxon>
        <taxon>Actinopterygii</taxon>
        <taxon>Neopterygii</taxon>
        <taxon>Teleostei</taxon>
        <taxon>Neoteleostei</taxon>
        <taxon>Acanthomorphata</taxon>
        <taxon>Ovalentaria</taxon>
        <taxon>Atherinomorphae</taxon>
        <taxon>Cyprinodontiformes</taxon>
        <taxon>Goodeidae</taxon>
        <taxon>Ataeniobius</taxon>
    </lineage>
</organism>
<accession>A0ABU7AVP1</accession>
<dbReference type="EMBL" id="JAHUTI010030509">
    <property type="protein sequence ID" value="MED6242089.1"/>
    <property type="molecule type" value="Genomic_DNA"/>
</dbReference>